<dbReference type="EMBL" id="CAJSTJ010000127">
    <property type="protein sequence ID" value="CAG7558884.1"/>
    <property type="molecule type" value="Genomic_DNA"/>
</dbReference>
<evidence type="ECO:0008006" key="5">
    <source>
        <dbReference type="Google" id="ProtNLM"/>
    </source>
</evidence>
<evidence type="ECO:0000256" key="1">
    <source>
        <dbReference type="SAM" id="Coils"/>
    </source>
</evidence>
<feature type="coiled-coil region" evidence="1">
    <location>
        <begin position="439"/>
        <end position="493"/>
    </location>
</feature>
<reference evidence="3" key="1">
    <citation type="submission" date="2021-05" db="EMBL/GenBank/DDBJ databases">
        <authorList>
            <person name="Khan N."/>
        </authorList>
    </citation>
    <scope>NUCLEOTIDE SEQUENCE</scope>
</reference>
<comment type="caution">
    <text evidence="3">The sequence shown here is derived from an EMBL/GenBank/DDBJ whole genome shotgun (WGS) entry which is preliminary data.</text>
</comment>
<dbReference type="AlphaFoldDB" id="A0A8J2J389"/>
<gene>
    <name evidence="3" type="ORF">FEQUK3_LOCUS4677</name>
</gene>
<proteinExistence type="predicted"/>
<keyword evidence="1" id="KW-0175">Coiled coil</keyword>
<evidence type="ECO:0000313" key="3">
    <source>
        <dbReference type="EMBL" id="CAG7558884.1"/>
    </source>
</evidence>
<feature type="coiled-coil region" evidence="1">
    <location>
        <begin position="326"/>
        <end position="391"/>
    </location>
</feature>
<name>A0A8J2J389_FUSEQ</name>
<evidence type="ECO:0000313" key="4">
    <source>
        <dbReference type="Proteomes" id="UP000693738"/>
    </source>
</evidence>
<sequence>MAEMGSTLSIFTPSADMPLKSCLTNGTIRAISPVDKAAKNACLQELTKKPLSPRSIDLIFKEFAEAFPEGPQLKPASFLNLGMPSFDPADAPNRFIAPVHHTSNQGHWTLVSVACETSFTKSIVRAQHYDPIPNRARAELVKDSIKRWADRYHGDDNTLEFENNIPGPENKDSKMSGVYIVMALRAFIQSGHTNGLSEWDETPGKYIRGILEGKQKPSLPVQESPRPPSRNDEGGQRSSPKVPFTPRKNPALSLEYREDSFAARARTPSVTTRKLAGDLAGKMTPPKTDQPLGLNSKRRRTESGSPLKYEQVIRLAQSYPSLPSLKEESEERVSDLETKQKMLREKNEASARVQQQFEEYEEDYDNASRECENLKGQIAKHEQAVNDYLATIPLVPEGVFLTAEDMMNIMVIKFEESAAPTREELQGKEELKRKASDLLESTDQKRIALEAEVRKAVEAQSLAEEEAKKAIRLHDEAEAAEEYRKKMKIVKENLESSDWLQKWRDRRGGA</sequence>
<dbReference type="Proteomes" id="UP000693738">
    <property type="component" value="Unassembled WGS sequence"/>
</dbReference>
<protein>
    <recommendedName>
        <fullName evidence="5">Ubiquitin-like protease family profile domain-containing protein</fullName>
    </recommendedName>
</protein>
<accession>A0A8J2J389</accession>
<organism evidence="3 4">
    <name type="scientific">Fusarium equiseti</name>
    <name type="common">Fusarium scirpi</name>
    <dbReference type="NCBI Taxonomy" id="61235"/>
    <lineage>
        <taxon>Eukaryota</taxon>
        <taxon>Fungi</taxon>
        <taxon>Dikarya</taxon>
        <taxon>Ascomycota</taxon>
        <taxon>Pezizomycotina</taxon>
        <taxon>Sordariomycetes</taxon>
        <taxon>Hypocreomycetidae</taxon>
        <taxon>Hypocreales</taxon>
        <taxon>Nectriaceae</taxon>
        <taxon>Fusarium</taxon>
        <taxon>Fusarium incarnatum-equiseti species complex</taxon>
    </lineage>
</organism>
<feature type="region of interest" description="Disordered" evidence="2">
    <location>
        <begin position="211"/>
        <end position="308"/>
    </location>
</feature>
<evidence type="ECO:0000256" key="2">
    <source>
        <dbReference type="SAM" id="MobiDB-lite"/>
    </source>
</evidence>